<reference evidence="1" key="1">
    <citation type="submission" date="2022-02" db="EMBL/GenBank/DDBJ databases">
        <title>Plant Genome Project.</title>
        <authorList>
            <person name="Zhang R.-G."/>
        </authorList>
    </citation>
    <scope>NUCLEOTIDE SEQUENCE</scope>
    <source>
        <strain evidence="1">AT1</strain>
    </source>
</reference>
<organism evidence="1 2">
    <name type="scientific">Rhododendron molle</name>
    <name type="common">Chinese azalea</name>
    <name type="synonym">Azalea mollis</name>
    <dbReference type="NCBI Taxonomy" id="49168"/>
    <lineage>
        <taxon>Eukaryota</taxon>
        <taxon>Viridiplantae</taxon>
        <taxon>Streptophyta</taxon>
        <taxon>Embryophyta</taxon>
        <taxon>Tracheophyta</taxon>
        <taxon>Spermatophyta</taxon>
        <taxon>Magnoliopsida</taxon>
        <taxon>eudicotyledons</taxon>
        <taxon>Gunneridae</taxon>
        <taxon>Pentapetalae</taxon>
        <taxon>asterids</taxon>
        <taxon>Ericales</taxon>
        <taxon>Ericaceae</taxon>
        <taxon>Ericoideae</taxon>
        <taxon>Rhodoreae</taxon>
        <taxon>Rhododendron</taxon>
    </lineage>
</organism>
<sequence length="889" mass="101497">MAEAIFGIIAQKAAELAASQFIKESSRLSRVREDLDWIVSEMRYIQSYLKEVDVKQSRTNGVAKFISDIWDLAYDVEDIIDTYLPKMRLSRSRWKRHLDFSNMRIAHGFVKEVEGIKRRVHDITRALQTFGINASSLSRSGEEDTWDPRQSFPYPDEPSVVGFEIKIETLLHKVLDSGSHHHVVSIIGAAGLGKTTLARKVYHDDRLRQHFECIAWICVSERPNVKKLLQDIAGQVGLRKVNTEHNVEIDLFEFLSCNRYVIIIDDIWHTEAWDALRHGLPINSKYGSRIILTSRNRDVGVYIGGRDSVLELKPLDQETSRRLFNNIIVDDPQDPPQLKAISVDDPPDSRQLKIIIVDAPKDPPQLRTIGEQILERCGGVPLAIVLAAGLLKLRERSETAWKGVLEDMGQGNDQCTEIFALSYNDLPEKLRLCFLYFGLFPEDREIEAFDLINLWAAEGFIRGSSVREVEEVGDDYLNHLIARNVIQVDQRRYNGRVRSVRIHAIMHKLCIMVAKEINFFYIHGDEINFNNVLMARRVANHGSDTDHYPALYPKTSNLRAVFCFVSRYPWNTKANKNLLRDSKFLRVFSVEGSNDIPRSLLTEICNLRQLTYLKLGSPNITWMILELPHAISNLKSLLTLDVRECHRVCLPNVIWTMDQLRHILLPPNCHPLPSSQDNLDVFHPVEIYLPNLQTFHGLPGKLFKADWLHKLTSLRTLRVDSVNKDIIRLLSDVAPISHKLEELSLVGNVLHLPETTSLNFSRYDNLSELFIVSVKPNGLSHDKLPPNLTELTLIMTYLGTDPTDALKKLQKLKFLKLGQDSYLGKELVCSGGPGDFPELEVLEINQLSNLKMVVIEEGGVPRLSEFRIFRCSPETRVPDGVRDVMRTVE</sequence>
<gene>
    <name evidence="1" type="ORF">RHMOL_Rhmol05G0212400</name>
</gene>
<name>A0ACC0NTU0_RHOML</name>
<evidence type="ECO:0000313" key="2">
    <source>
        <dbReference type="Proteomes" id="UP001062846"/>
    </source>
</evidence>
<accession>A0ACC0NTU0</accession>
<dbReference type="EMBL" id="CM046392">
    <property type="protein sequence ID" value="KAI8555908.1"/>
    <property type="molecule type" value="Genomic_DNA"/>
</dbReference>
<protein>
    <submittedName>
        <fullName evidence="1">Uncharacterized protein</fullName>
    </submittedName>
</protein>
<keyword evidence="2" id="KW-1185">Reference proteome</keyword>
<dbReference type="Proteomes" id="UP001062846">
    <property type="component" value="Chromosome 5"/>
</dbReference>
<comment type="caution">
    <text evidence="1">The sequence shown here is derived from an EMBL/GenBank/DDBJ whole genome shotgun (WGS) entry which is preliminary data.</text>
</comment>
<evidence type="ECO:0000313" key="1">
    <source>
        <dbReference type="EMBL" id="KAI8555908.1"/>
    </source>
</evidence>
<proteinExistence type="predicted"/>